<name>A0A2A5CB93_9GAMM</name>
<accession>A0A2A5CB93</accession>
<dbReference type="AlphaFoldDB" id="A0A2A5CB93"/>
<organism evidence="1 2">
    <name type="scientific">SAR86 cluster bacterium</name>
    <dbReference type="NCBI Taxonomy" id="2030880"/>
    <lineage>
        <taxon>Bacteria</taxon>
        <taxon>Pseudomonadati</taxon>
        <taxon>Pseudomonadota</taxon>
        <taxon>Gammaproteobacteria</taxon>
        <taxon>SAR86 cluster</taxon>
    </lineage>
</organism>
<evidence type="ECO:0000313" key="2">
    <source>
        <dbReference type="Proteomes" id="UP000228987"/>
    </source>
</evidence>
<proteinExistence type="predicted"/>
<dbReference type="Proteomes" id="UP000228987">
    <property type="component" value="Unassembled WGS sequence"/>
</dbReference>
<evidence type="ECO:0000313" key="1">
    <source>
        <dbReference type="EMBL" id="PCJ41119.1"/>
    </source>
</evidence>
<dbReference type="EMBL" id="NVWI01000006">
    <property type="protein sequence ID" value="PCJ41119.1"/>
    <property type="molecule type" value="Genomic_DNA"/>
</dbReference>
<sequence>MAQYCVNKNAQANGYHEVHCLSDECDYLPYDGDRQPLGEHPDCQSALQEAKKTYGQSNCCYFCCNDCHTEEVS</sequence>
<comment type="caution">
    <text evidence="1">The sequence shown here is derived from an EMBL/GenBank/DDBJ whole genome shotgun (WGS) entry which is preliminary data.</text>
</comment>
<reference evidence="2" key="1">
    <citation type="submission" date="2017-08" db="EMBL/GenBank/DDBJ databases">
        <title>A dynamic microbial community with high functional redundancy inhabits the cold, oxic subseafloor aquifer.</title>
        <authorList>
            <person name="Tully B.J."/>
            <person name="Wheat C.G."/>
            <person name="Glazer B.T."/>
            <person name="Huber J.A."/>
        </authorList>
    </citation>
    <scope>NUCLEOTIDE SEQUENCE [LARGE SCALE GENOMIC DNA]</scope>
</reference>
<protein>
    <submittedName>
        <fullName evidence="1">Uncharacterized protein</fullName>
    </submittedName>
</protein>
<gene>
    <name evidence="1" type="ORF">COA71_08715</name>
</gene>